<evidence type="ECO:0000259" key="4">
    <source>
        <dbReference type="PROSITE" id="PS50995"/>
    </source>
</evidence>
<dbReference type="Pfam" id="PF12802">
    <property type="entry name" value="MarR_2"/>
    <property type="match status" value="1"/>
</dbReference>
<gene>
    <name evidence="5" type="ORF">O3P16_07315</name>
</gene>
<dbReference type="PRINTS" id="PR00598">
    <property type="entry name" value="HTHMARR"/>
</dbReference>
<dbReference type="InterPro" id="IPR036388">
    <property type="entry name" value="WH-like_DNA-bd_sf"/>
</dbReference>
<accession>A0ABT4UIE4</accession>
<protein>
    <submittedName>
        <fullName evidence="5">MarR family transcriptional regulator</fullName>
    </submittedName>
</protein>
<organism evidence="5 6">
    <name type="scientific">Polluticaenibacter yanchengensis</name>
    <dbReference type="NCBI Taxonomy" id="3014562"/>
    <lineage>
        <taxon>Bacteria</taxon>
        <taxon>Pseudomonadati</taxon>
        <taxon>Bacteroidota</taxon>
        <taxon>Chitinophagia</taxon>
        <taxon>Chitinophagales</taxon>
        <taxon>Chitinophagaceae</taxon>
        <taxon>Polluticaenibacter</taxon>
    </lineage>
</organism>
<keyword evidence="2" id="KW-0238">DNA-binding</keyword>
<keyword evidence="3" id="KW-0804">Transcription</keyword>
<feature type="domain" description="HTH marR-type" evidence="4">
    <location>
        <begin position="1"/>
        <end position="142"/>
    </location>
</feature>
<dbReference type="EMBL" id="JAQGEF010000006">
    <property type="protein sequence ID" value="MDA3614612.1"/>
    <property type="molecule type" value="Genomic_DNA"/>
</dbReference>
<dbReference type="Proteomes" id="UP001210231">
    <property type="component" value="Unassembled WGS sequence"/>
</dbReference>
<keyword evidence="1" id="KW-0805">Transcription regulation</keyword>
<evidence type="ECO:0000313" key="6">
    <source>
        <dbReference type="Proteomes" id="UP001210231"/>
    </source>
</evidence>
<dbReference type="PANTHER" id="PTHR42756:SF1">
    <property type="entry name" value="TRANSCRIPTIONAL REPRESSOR OF EMRAB OPERON"/>
    <property type="match status" value="1"/>
</dbReference>
<name>A0ABT4UIE4_9BACT</name>
<dbReference type="PROSITE" id="PS50995">
    <property type="entry name" value="HTH_MARR_2"/>
    <property type="match status" value="1"/>
</dbReference>
<evidence type="ECO:0000256" key="3">
    <source>
        <dbReference type="ARBA" id="ARBA00023163"/>
    </source>
</evidence>
<dbReference type="InterPro" id="IPR000835">
    <property type="entry name" value="HTH_MarR-typ"/>
</dbReference>
<reference evidence="5 6" key="1">
    <citation type="submission" date="2022-12" db="EMBL/GenBank/DDBJ databases">
        <title>Chitinophagaceae gen. sp. nov., a new member of the family Chitinophagaceae, isolated from soil in a chemical factory.</title>
        <authorList>
            <person name="Ke Z."/>
        </authorList>
    </citation>
    <scope>NUCLEOTIDE SEQUENCE [LARGE SCALE GENOMIC DNA]</scope>
    <source>
        <strain evidence="5 6">LY-5</strain>
    </source>
</reference>
<evidence type="ECO:0000256" key="2">
    <source>
        <dbReference type="ARBA" id="ARBA00023125"/>
    </source>
</evidence>
<dbReference type="RefSeq" id="WP_407030936.1">
    <property type="nucleotide sequence ID" value="NZ_JAQGEF010000006.1"/>
</dbReference>
<dbReference type="SMART" id="SM00347">
    <property type="entry name" value="HTH_MARR"/>
    <property type="match status" value="1"/>
</dbReference>
<keyword evidence="6" id="KW-1185">Reference proteome</keyword>
<dbReference type="SUPFAM" id="SSF46785">
    <property type="entry name" value="Winged helix' DNA-binding domain"/>
    <property type="match status" value="1"/>
</dbReference>
<evidence type="ECO:0000256" key="1">
    <source>
        <dbReference type="ARBA" id="ARBA00023015"/>
    </source>
</evidence>
<dbReference type="Gene3D" id="1.10.10.10">
    <property type="entry name" value="Winged helix-like DNA-binding domain superfamily/Winged helix DNA-binding domain"/>
    <property type="match status" value="1"/>
</dbReference>
<dbReference type="InterPro" id="IPR036390">
    <property type="entry name" value="WH_DNA-bd_sf"/>
</dbReference>
<dbReference type="PANTHER" id="PTHR42756">
    <property type="entry name" value="TRANSCRIPTIONAL REGULATOR, MARR"/>
    <property type="match status" value="1"/>
</dbReference>
<evidence type="ECO:0000313" key="5">
    <source>
        <dbReference type="EMBL" id="MDA3614612.1"/>
    </source>
</evidence>
<comment type="caution">
    <text evidence="5">The sequence shown here is derived from an EMBL/GenBank/DDBJ whole genome shotgun (WGS) entry which is preliminary data.</text>
</comment>
<sequence>MTTILKNRDLYNLLSGRTPQAFNRALKKNFKKANIELSAELWSIIAVLAENDGCSQQLLADKSYRDRPGVTRLVDSLEKLKLVERRPDANDRRLNLVFLTGTGKEIHDKMMTIVDDTAKEAVKGLSDDQITMVKETFQHIYKNLEHY</sequence>
<proteinExistence type="predicted"/>